<evidence type="ECO:0000259" key="1">
    <source>
        <dbReference type="PROSITE" id="PS50883"/>
    </source>
</evidence>
<comment type="caution">
    <text evidence="3">The sequence shown here is derived from an EMBL/GenBank/DDBJ whole genome shotgun (WGS) entry which is preliminary data.</text>
</comment>
<accession>A0A658R250</accession>
<keyword evidence="4" id="KW-1185">Reference proteome</keyword>
<dbReference type="InterPro" id="IPR001633">
    <property type="entry name" value="EAL_dom"/>
</dbReference>
<dbReference type="PIRSF" id="PIRSF003180">
    <property type="entry name" value="DiGMPpdiest_YuxH"/>
    <property type="match status" value="1"/>
</dbReference>
<dbReference type="Pfam" id="PF08668">
    <property type="entry name" value="HDOD"/>
    <property type="match status" value="1"/>
</dbReference>
<feature type="domain" description="HDOD" evidence="2">
    <location>
        <begin position="225"/>
        <end position="415"/>
    </location>
</feature>
<organism evidence="3 4">
    <name type="scientific">Caballeronia concitans</name>
    <dbReference type="NCBI Taxonomy" id="1777133"/>
    <lineage>
        <taxon>Bacteria</taxon>
        <taxon>Pseudomonadati</taxon>
        <taxon>Pseudomonadota</taxon>
        <taxon>Betaproteobacteria</taxon>
        <taxon>Burkholderiales</taxon>
        <taxon>Burkholderiaceae</taxon>
        <taxon>Caballeronia</taxon>
    </lineage>
</organism>
<gene>
    <name evidence="3" type="ORF">AWB72_04389</name>
</gene>
<dbReference type="EMBL" id="FCNV02000011">
    <property type="protein sequence ID" value="SAL41805.1"/>
    <property type="molecule type" value="Genomic_DNA"/>
</dbReference>
<evidence type="ECO:0000259" key="2">
    <source>
        <dbReference type="PROSITE" id="PS51833"/>
    </source>
</evidence>
<dbReference type="InterPro" id="IPR013976">
    <property type="entry name" value="HDOD"/>
</dbReference>
<dbReference type="SUPFAM" id="SSF109604">
    <property type="entry name" value="HD-domain/PDEase-like"/>
    <property type="match status" value="1"/>
</dbReference>
<dbReference type="SMART" id="SM00052">
    <property type="entry name" value="EAL"/>
    <property type="match status" value="1"/>
</dbReference>
<dbReference type="PANTHER" id="PTHR33525">
    <property type="match status" value="1"/>
</dbReference>
<dbReference type="Gene3D" id="1.10.3210.10">
    <property type="entry name" value="Hypothetical protein af1432"/>
    <property type="match status" value="1"/>
</dbReference>
<reference evidence="3 4" key="1">
    <citation type="submission" date="2016-01" db="EMBL/GenBank/DDBJ databases">
        <authorList>
            <person name="Peeters C."/>
        </authorList>
    </citation>
    <scope>NUCLEOTIDE SEQUENCE [LARGE SCALE GENOMIC DNA]</scope>
    <source>
        <strain evidence="3">LMG 29315</strain>
    </source>
</reference>
<name>A0A658R250_9BURK</name>
<feature type="domain" description="EAL" evidence="1">
    <location>
        <begin position="1"/>
        <end position="231"/>
    </location>
</feature>
<dbReference type="SUPFAM" id="SSF141868">
    <property type="entry name" value="EAL domain-like"/>
    <property type="match status" value="1"/>
</dbReference>
<protein>
    <submittedName>
        <fullName evidence="3">Diguanylate phosphodiesterase</fullName>
    </submittedName>
</protein>
<dbReference type="Proteomes" id="UP000198263">
    <property type="component" value="Unassembled WGS sequence"/>
</dbReference>
<evidence type="ECO:0000313" key="4">
    <source>
        <dbReference type="Proteomes" id="UP000198263"/>
    </source>
</evidence>
<dbReference type="InterPro" id="IPR014408">
    <property type="entry name" value="dGMP_Pdiesterase_EAL/HD-GYP"/>
</dbReference>
<proteinExistence type="predicted"/>
<dbReference type="PANTHER" id="PTHR33525:SF4">
    <property type="entry name" value="CYCLIC DI-GMP PHOSPHODIESTERASE CDGJ"/>
    <property type="match status" value="1"/>
</dbReference>
<sequence>MPQTCFQSVSVMADSSLRRSPRPIHEARVYVGRQPILDGAGALAAYELLFRDSPDNRARVHDDLQATAHVVARTVGELGVSAVLGLHPGYVNMNRELLFDDIVHLMHPERFVLELLESIVFDDALFKRCAQLRRQGFRFALDDITRIDDTLLGALPSADIVKVDVLAAERGQLPEIASLAKKHGKLLVAEKVETHEDFIAARELGFDLFQGYFFARPQVLSARRASPARGTLLRLLAVLGSEPGMRELETELKRNPDIVLQLMRLANSSAHARGRRVASLRDAVAAAGTRQLMRWTQLLLYADGSGLPWRSDPLLQLVGARARFMELAANVLRPLDEAFADAAFMTGVFSLVHVVLDMQPAEIVDKLHLAADIRSAILSGEGALGALLGIAQAAERGDAAAIDACRLAQPALGALTPALLAKLQVEAAAWFAEQPLD</sequence>
<dbReference type="PROSITE" id="PS51833">
    <property type="entry name" value="HDOD"/>
    <property type="match status" value="1"/>
</dbReference>
<dbReference type="Gene3D" id="3.20.20.450">
    <property type="entry name" value="EAL domain"/>
    <property type="match status" value="1"/>
</dbReference>
<dbReference type="PROSITE" id="PS50883">
    <property type="entry name" value="EAL"/>
    <property type="match status" value="1"/>
</dbReference>
<dbReference type="Pfam" id="PF00563">
    <property type="entry name" value="EAL"/>
    <property type="match status" value="1"/>
</dbReference>
<dbReference type="AlphaFoldDB" id="A0A658R250"/>
<evidence type="ECO:0000313" key="3">
    <source>
        <dbReference type="EMBL" id="SAL41805.1"/>
    </source>
</evidence>
<dbReference type="InterPro" id="IPR035919">
    <property type="entry name" value="EAL_sf"/>
</dbReference>
<dbReference type="InterPro" id="IPR052340">
    <property type="entry name" value="RNase_Y/CdgJ"/>
</dbReference>